<dbReference type="GO" id="GO:0045721">
    <property type="term" value="P:negative regulation of gluconeogenesis"/>
    <property type="evidence" value="ECO:0007669"/>
    <property type="project" value="EnsemblFungi"/>
</dbReference>
<dbReference type="STRING" id="1071382.H2AU72"/>
<dbReference type="eggNOG" id="KOG4635">
    <property type="taxonomic scope" value="Eukaryota"/>
</dbReference>
<dbReference type="Proteomes" id="UP000005220">
    <property type="component" value="Chromosome 4"/>
</dbReference>
<organism evidence="3 4">
    <name type="scientific">Kazachstania africana (strain ATCC 22294 / BCRC 22015 / CBS 2517 / CECT 1963 / NBRC 1671 / NRRL Y-8276)</name>
    <name type="common">Yeast</name>
    <name type="synonym">Kluyveromyces africanus</name>
    <dbReference type="NCBI Taxonomy" id="1071382"/>
    <lineage>
        <taxon>Eukaryota</taxon>
        <taxon>Fungi</taxon>
        <taxon>Dikarya</taxon>
        <taxon>Ascomycota</taxon>
        <taxon>Saccharomycotina</taxon>
        <taxon>Saccharomycetes</taxon>
        <taxon>Saccharomycetales</taxon>
        <taxon>Saccharomycetaceae</taxon>
        <taxon>Kazachstania</taxon>
    </lineage>
</organism>
<name>H2AU72_KAZAF</name>
<dbReference type="PANTHER" id="PTHR14534">
    <property type="entry name" value="VACUOLAR IMPORT AND DEGRADATION PROTEIN 24"/>
    <property type="match status" value="1"/>
</dbReference>
<evidence type="ECO:0000256" key="2">
    <source>
        <dbReference type="SAM" id="MobiDB-lite"/>
    </source>
</evidence>
<evidence type="ECO:0000313" key="4">
    <source>
        <dbReference type="Proteomes" id="UP000005220"/>
    </source>
</evidence>
<dbReference type="InParanoid" id="H2AU72"/>
<dbReference type="PANTHER" id="PTHR14534:SF3">
    <property type="entry name" value="GID COMPLEX SUBUNIT 4 HOMOLOG"/>
    <property type="match status" value="1"/>
</dbReference>
<dbReference type="RefSeq" id="XP_003957057.1">
    <property type="nucleotide sequence ID" value="XM_003957008.1"/>
</dbReference>
<evidence type="ECO:0000256" key="1">
    <source>
        <dbReference type="ARBA" id="ARBA00061469"/>
    </source>
</evidence>
<dbReference type="GO" id="GO:0071596">
    <property type="term" value="P:ubiquitin-dependent protein catabolic process via the N-end rule pathway"/>
    <property type="evidence" value="ECO:0007669"/>
    <property type="project" value="EnsemblFungi"/>
</dbReference>
<dbReference type="GO" id="GO:0031410">
    <property type="term" value="C:cytoplasmic vesicle"/>
    <property type="evidence" value="ECO:0007669"/>
    <property type="project" value="EnsemblFungi"/>
</dbReference>
<proteinExistence type="inferred from homology"/>
<dbReference type="GO" id="GO:0034657">
    <property type="term" value="C:GID complex"/>
    <property type="evidence" value="ECO:0007669"/>
    <property type="project" value="EnsemblFungi"/>
</dbReference>
<dbReference type="GO" id="GO:0007039">
    <property type="term" value="P:protein catabolic process in the vacuole"/>
    <property type="evidence" value="ECO:0007669"/>
    <property type="project" value="EnsemblFungi"/>
</dbReference>
<protein>
    <recommendedName>
        <fullName evidence="5">Vacuolar import and degradation protein 24</fullName>
    </recommendedName>
</protein>
<dbReference type="GO" id="GO:0005773">
    <property type="term" value="C:vacuole"/>
    <property type="evidence" value="ECO:0007669"/>
    <property type="project" value="GOC"/>
</dbReference>
<gene>
    <name evidence="3" type="primary">KAFR0D02740</name>
    <name evidence="3" type="ORF">KAFR_0D02740</name>
</gene>
<dbReference type="AlphaFoldDB" id="H2AU72"/>
<dbReference type="FunCoup" id="H2AU72">
    <property type="interactions" value="351"/>
</dbReference>
<dbReference type="Pfam" id="PF09783">
    <property type="entry name" value="Vac_ImportDeg"/>
    <property type="match status" value="1"/>
</dbReference>
<sequence length="329" mass="37919">MINEIVTSPSNDALKYQKRINGNDGDGHRSDNKDSSSNIFHNNKTRFFNTILKQNLTDATRLLSTSPEDDSLYKCVSKDSLSSLQNLADSHNSNISIKKYLIQDHSSYNLHSLSSFPSSHAYSSINQTNFLAPRKKFTGYQISGFKKYQVNVTINTINLPNLNEHTVVTEPHITGFLTIKGLTNNHPEISTFFESFVVTDNNFGFMSSSWGNLDQLENFKSNNEIDMEHWLNFPQFKKISLMSNNSNYIPNYINQRYIFMRWKEKFLIPDAFINNVEGASYDGFYYIVHDQILGTFQGFYYHKDAEKFQQLELVPIQSNTKNDCSFEFA</sequence>
<accession>H2AU72</accession>
<reference evidence="3 4" key="1">
    <citation type="journal article" date="2011" name="Proc. Natl. Acad. Sci. U.S.A.">
        <title>Evolutionary erosion of yeast sex chromosomes by mating-type switching accidents.</title>
        <authorList>
            <person name="Gordon J.L."/>
            <person name="Armisen D."/>
            <person name="Proux-Wera E."/>
            <person name="Oheigeartaigh S.S."/>
            <person name="Byrne K.P."/>
            <person name="Wolfe K.H."/>
        </authorList>
    </citation>
    <scope>NUCLEOTIDE SEQUENCE [LARGE SCALE GENOMIC DNA]</scope>
    <source>
        <strain evidence="4">ATCC 22294 / BCRC 22015 / CBS 2517 / CECT 1963 / NBRC 1671 / NRRL Y-8276</strain>
    </source>
</reference>
<comment type="similarity">
    <text evidence="1">Belongs to the GID4/VID24 family.</text>
</comment>
<dbReference type="GeneID" id="13885880"/>
<evidence type="ECO:0000313" key="3">
    <source>
        <dbReference type="EMBL" id="CCF57922.1"/>
    </source>
</evidence>
<evidence type="ECO:0008006" key="5">
    <source>
        <dbReference type="Google" id="ProtNLM"/>
    </source>
</evidence>
<dbReference type="EMBL" id="HE650824">
    <property type="protein sequence ID" value="CCF57922.1"/>
    <property type="molecule type" value="Genomic_DNA"/>
</dbReference>
<dbReference type="KEGG" id="kaf:KAFR_0D02740"/>
<keyword evidence="4" id="KW-1185">Reference proteome</keyword>
<dbReference type="InterPro" id="IPR018618">
    <property type="entry name" value="GID4/10-like"/>
</dbReference>
<feature type="compositionally biased region" description="Basic and acidic residues" evidence="2">
    <location>
        <begin position="25"/>
        <end position="34"/>
    </location>
</feature>
<dbReference type="GO" id="GO:0006623">
    <property type="term" value="P:protein targeting to vacuole"/>
    <property type="evidence" value="ECO:0007669"/>
    <property type="project" value="EnsemblFungi"/>
</dbReference>
<dbReference type="HOGENOM" id="CLU_028759_3_0_1"/>
<dbReference type="OrthoDB" id="62at2759"/>
<feature type="region of interest" description="Disordered" evidence="2">
    <location>
        <begin position="16"/>
        <end position="39"/>
    </location>
</feature>